<evidence type="ECO:0000256" key="1">
    <source>
        <dbReference type="SAM" id="SignalP"/>
    </source>
</evidence>
<feature type="chain" id="PRO_5005892303" evidence="1">
    <location>
        <begin position="18"/>
        <end position="155"/>
    </location>
</feature>
<keyword evidence="1" id="KW-0732">Signal</keyword>
<reference evidence="3" key="1">
    <citation type="submission" date="2017-02" db="UniProtKB">
        <authorList>
            <consortium name="WormBaseParasite"/>
        </authorList>
    </citation>
    <scope>IDENTIFICATION</scope>
</reference>
<accession>A0A0N4ZWI9</accession>
<dbReference type="Proteomes" id="UP000038045">
    <property type="component" value="Unplaced"/>
</dbReference>
<name>A0A0N4ZWI9_PARTI</name>
<protein>
    <submittedName>
        <fullName evidence="3">GOLD domain-containing protein</fullName>
    </submittedName>
</protein>
<proteinExistence type="predicted"/>
<sequence length="155" mass="17400">MYKIILFILLLVNTSLCRVILSSGCNEKPTTVSFRGSFTCNSKLYTPNKVSLVVRTEAGSKVETLNNNITPTSEGKYDVTTTFTGYSNFYLTIEVDHKCNILDYKKNIPYTFSIPIPDGHIYCNGHSKSPFDFGNKELNNGSHRPRMSHMGPFGK</sequence>
<organism evidence="2 3">
    <name type="scientific">Parastrongyloides trichosuri</name>
    <name type="common">Possum-specific nematode worm</name>
    <dbReference type="NCBI Taxonomy" id="131310"/>
    <lineage>
        <taxon>Eukaryota</taxon>
        <taxon>Metazoa</taxon>
        <taxon>Ecdysozoa</taxon>
        <taxon>Nematoda</taxon>
        <taxon>Chromadorea</taxon>
        <taxon>Rhabditida</taxon>
        <taxon>Tylenchina</taxon>
        <taxon>Panagrolaimomorpha</taxon>
        <taxon>Strongyloidoidea</taxon>
        <taxon>Strongyloididae</taxon>
        <taxon>Parastrongyloides</taxon>
    </lineage>
</organism>
<evidence type="ECO:0000313" key="2">
    <source>
        <dbReference type="Proteomes" id="UP000038045"/>
    </source>
</evidence>
<evidence type="ECO:0000313" key="3">
    <source>
        <dbReference type="WBParaSite" id="PTRK_0001302000.1"/>
    </source>
</evidence>
<feature type="signal peptide" evidence="1">
    <location>
        <begin position="1"/>
        <end position="17"/>
    </location>
</feature>
<dbReference type="AlphaFoldDB" id="A0A0N4ZWI9"/>
<keyword evidence="2" id="KW-1185">Reference proteome</keyword>
<dbReference type="WBParaSite" id="PTRK_0001302000.1">
    <property type="protein sequence ID" value="PTRK_0001302000.1"/>
    <property type="gene ID" value="PTRK_0001302000"/>
</dbReference>